<dbReference type="InterPro" id="IPR014710">
    <property type="entry name" value="RmlC-like_jellyroll"/>
</dbReference>
<evidence type="ECO:0000313" key="3">
    <source>
        <dbReference type="Proteomes" id="UP000256709"/>
    </source>
</evidence>
<protein>
    <submittedName>
        <fullName evidence="2">Uncharacterized protein</fullName>
    </submittedName>
</protein>
<dbReference type="EMBL" id="NBXA01000023">
    <property type="protein sequence ID" value="RFA11540.1"/>
    <property type="molecule type" value="Genomic_DNA"/>
</dbReference>
<reference evidence="2 3" key="1">
    <citation type="submission" date="2017-04" db="EMBL/GenBank/DDBJ databases">
        <title>Comparative genome analysis of Subtercola boreus.</title>
        <authorList>
            <person name="Cho Y.-J."/>
            <person name="Cho A."/>
            <person name="Kim O.-S."/>
            <person name="Lee J.-I."/>
        </authorList>
    </citation>
    <scope>NUCLEOTIDE SEQUENCE [LARGE SCALE GENOMIC DNA]</scope>
    <source>
        <strain evidence="2 3">P27444</strain>
    </source>
</reference>
<dbReference type="InterPro" id="IPR011051">
    <property type="entry name" value="RmlC_Cupin_sf"/>
</dbReference>
<dbReference type="AlphaFoldDB" id="A0A3E0VPU9"/>
<feature type="compositionally biased region" description="Basic and acidic residues" evidence="1">
    <location>
        <begin position="14"/>
        <end position="24"/>
    </location>
</feature>
<evidence type="ECO:0000256" key="1">
    <source>
        <dbReference type="SAM" id="MobiDB-lite"/>
    </source>
</evidence>
<dbReference type="SUPFAM" id="SSF51182">
    <property type="entry name" value="RmlC-like cupins"/>
    <property type="match status" value="1"/>
</dbReference>
<dbReference type="OrthoDB" id="5121612at2"/>
<name>A0A3E0VPU9_9MICO</name>
<proteinExistence type="predicted"/>
<feature type="region of interest" description="Disordered" evidence="1">
    <location>
        <begin position="1"/>
        <end position="29"/>
    </location>
</feature>
<comment type="caution">
    <text evidence="2">The sequence shown here is derived from an EMBL/GenBank/DDBJ whole genome shotgun (WGS) entry which is preliminary data.</text>
</comment>
<sequence>MTMARSLRIPLSSKVDDEHGRDTHAGQPLAPDVRLTIDDHQRFGDGTLWSFAGVEVVDIVQSPTPPIPIFRHVSPVHGDRIAVVFLLEGEVQVTHDGAQFRFLSGSAAYIVTGTATSVEASETCRAVMVSLRRSRLAAAGIDVRQTFGAFAASTARTSPLLTFALALIEVSRDHTLPTEPTATVLTDLVAGLFRADDAYSTRSLGSGLDVEFEGYRETVRTFLLTQVEEGSAG</sequence>
<gene>
    <name evidence="2" type="ORF">B7R21_12625</name>
</gene>
<dbReference type="Proteomes" id="UP000256709">
    <property type="component" value="Unassembled WGS sequence"/>
</dbReference>
<accession>A0A3E0VPU9</accession>
<evidence type="ECO:0000313" key="2">
    <source>
        <dbReference type="EMBL" id="RFA11540.1"/>
    </source>
</evidence>
<organism evidence="2 3">
    <name type="scientific">Subtercola boreus</name>
    <dbReference type="NCBI Taxonomy" id="120213"/>
    <lineage>
        <taxon>Bacteria</taxon>
        <taxon>Bacillati</taxon>
        <taxon>Actinomycetota</taxon>
        <taxon>Actinomycetes</taxon>
        <taxon>Micrococcales</taxon>
        <taxon>Microbacteriaceae</taxon>
        <taxon>Subtercola</taxon>
    </lineage>
</organism>
<dbReference type="Gene3D" id="2.60.120.10">
    <property type="entry name" value="Jelly Rolls"/>
    <property type="match status" value="1"/>
</dbReference>